<feature type="region of interest" description="Disordered" evidence="1">
    <location>
        <begin position="841"/>
        <end position="860"/>
    </location>
</feature>
<feature type="compositionally biased region" description="Low complexity" evidence="1">
    <location>
        <begin position="210"/>
        <end position="225"/>
    </location>
</feature>
<evidence type="ECO:0000313" key="2">
    <source>
        <dbReference type="EMBL" id="KAK7548761.1"/>
    </source>
</evidence>
<name>A0ABR1MGI7_9PEZI</name>
<feature type="compositionally biased region" description="Low complexity" evidence="1">
    <location>
        <begin position="755"/>
        <end position="775"/>
    </location>
</feature>
<reference evidence="2 3" key="1">
    <citation type="submission" date="2024-04" db="EMBL/GenBank/DDBJ databases">
        <title>Phyllosticta paracitricarpa is synonymous to the EU quarantine fungus P. citricarpa based on phylogenomic analyses.</title>
        <authorList>
            <consortium name="Lawrence Berkeley National Laboratory"/>
            <person name="Van Ingen-Buijs V.A."/>
            <person name="Van Westerhoven A.C."/>
            <person name="Haridas S."/>
            <person name="Skiadas P."/>
            <person name="Martin F."/>
            <person name="Groenewald J.Z."/>
            <person name="Crous P.W."/>
            <person name="Seidl M.F."/>
        </authorList>
    </citation>
    <scope>NUCLEOTIDE SEQUENCE [LARGE SCALE GENOMIC DNA]</scope>
    <source>
        <strain evidence="2 3">CBS 122670</strain>
    </source>
</reference>
<feature type="compositionally biased region" description="Polar residues" evidence="1">
    <location>
        <begin position="328"/>
        <end position="338"/>
    </location>
</feature>
<protein>
    <submittedName>
        <fullName evidence="2">Uncharacterized protein</fullName>
    </submittedName>
</protein>
<feature type="compositionally biased region" description="Polar residues" evidence="1">
    <location>
        <begin position="64"/>
        <end position="78"/>
    </location>
</feature>
<feature type="compositionally biased region" description="Basic and acidic residues" evidence="1">
    <location>
        <begin position="686"/>
        <end position="695"/>
    </location>
</feature>
<feature type="region of interest" description="Disordered" evidence="1">
    <location>
        <begin position="58"/>
        <end position="126"/>
    </location>
</feature>
<proteinExistence type="predicted"/>
<feature type="region of interest" description="Disordered" evidence="1">
    <location>
        <begin position="187"/>
        <end position="227"/>
    </location>
</feature>
<feature type="compositionally biased region" description="Acidic residues" evidence="1">
    <location>
        <begin position="264"/>
        <end position="274"/>
    </location>
</feature>
<feature type="compositionally biased region" description="Polar residues" evidence="1">
    <location>
        <begin position="96"/>
        <end position="110"/>
    </location>
</feature>
<sequence>MASAGPAPRVQAYGNGHPLPPGLDSRRHADFYAQLAQLRDQVLAGKHPHFKIPDHVLEKFAPQPVQSRPSPTSRNGPVNGTLPHPLPPHPLGHSPYTSTPTHASSRSASAQYPAVPKPPSSEIDPVLLTKSDDLIRAEIQLKRQRVERLLKDQVEQRRVQSKDRDVSQDAGPELDVAQILAQVQQKVPPVSALPQDTNSNSPASDSFDENSYYSSQANSWSSEESLGNACTAEALVSRAAHGNADSAKDDGLFLSQRELNDDLNLVDDGEESDYEPPGAEAFAPVPPPADPLQPVSHGPGANRASAAQSSSTHVHGLDTSRGPGVQQPAESAQSSPRNANRGKRNASRNENEPRSGRQSPAAPRNQNNNSRKRRREQKEAQKEPQKRNTNKRVADSPEPYIKEEPVSPQPLGALPESSSDAARRGRAGADDVEIISPREARPPVYYVEYEQPLQAPRYEMEPEVVRVPSRVAYRRVAERDDHDLRRYASLQYARRPYSPQPIPYEPIRYVEAPPNAAPIYREGSVRPSPRYIRSERSLSPPYGPDPYQRMRTPAMMAPPPRPRRIVVDQYGNRYYAEPAAPDMRASVAPPMRVRSGAVEEMLYERSRTRAPTLQPVARAVEYEDEGVQRMPPPPQHRRFYDEAAELEPVDVHRGYRQRDYSMRPVDREPLAPRDDLGPLPPLPSGGEREPLDHYRGPLSFQFRYDDMPPPPARDFAGRSYSVRPEALGGSSSNSRREMPADYLSRHGSVAPLPPRGAAEFPRRAAAAAAAAAPHESLPPPPHHHAYRDVSVHPPPPPHTASGAAAGGAGAGGNPAPPPHTPVAAKPYDDHRRYAGGMYAAPPMQMQMPMPPPHMRPPLRRYADEPDALERGSPMVDAAGYMFNGDAAAAAAVPRVAYRY</sequence>
<evidence type="ECO:0000313" key="3">
    <source>
        <dbReference type="Proteomes" id="UP001365128"/>
    </source>
</evidence>
<evidence type="ECO:0000256" key="1">
    <source>
        <dbReference type="SAM" id="MobiDB-lite"/>
    </source>
</evidence>
<dbReference type="Proteomes" id="UP001365128">
    <property type="component" value="Unassembled WGS sequence"/>
</dbReference>
<feature type="region of interest" description="Disordered" evidence="1">
    <location>
        <begin position="154"/>
        <end position="173"/>
    </location>
</feature>
<gene>
    <name evidence="2" type="ORF">IWX46DRAFT_596848</name>
</gene>
<feature type="region of interest" description="Disordered" evidence="1">
    <location>
        <begin position="650"/>
        <end position="822"/>
    </location>
</feature>
<feature type="region of interest" description="Disordered" evidence="1">
    <location>
        <begin position="261"/>
        <end position="435"/>
    </location>
</feature>
<feature type="region of interest" description="Disordered" evidence="1">
    <location>
        <begin position="531"/>
        <end position="562"/>
    </location>
</feature>
<feature type="compositionally biased region" description="Basic and acidic residues" evidence="1">
    <location>
        <begin position="154"/>
        <end position="167"/>
    </location>
</feature>
<feature type="compositionally biased region" description="Basic and acidic residues" evidence="1">
    <location>
        <begin position="650"/>
        <end position="676"/>
    </location>
</feature>
<feature type="compositionally biased region" description="Basic and acidic residues" evidence="1">
    <location>
        <begin position="376"/>
        <end position="405"/>
    </location>
</feature>
<feature type="compositionally biased region" description="Polar residues" evidence="1">
    <location>
        <begin position="194"/>
        <end position="204"/>
    </location>
</feature>
<feature type="region of interest" description="Disordered" evidence="1">
    <location>
        <begin position="1"/>
        <end position="28"/>
    </location>
</feature>
<keyword evidence="3" id="KW-1185">Reference proteome</keyword>
<dbReference type="EMBL" id="JBBPDW010000010">
    <property type="protein sequence ID" value="KAK7548761.1"/>
    <property type="molecule type" value="Genomic_DNA"/>
</dbReference>
<organism evidence="2 3">
    <name type="scientific">Phyllosticta citricarpa</name>
    <dbReference type="NCBI Taxonomy" id="55181"/>
    <lineage>
        <taxon>Eukaryota</taxon>
        <taxon>Fungi</taxon>
        <taxon>Dikarya</taxon>
        <taxon>Ascomycota</taxon>
        <taxon>Pezizomycotina</taxon>
        <taxon>Dothideomycetes</taxon>
        <taxon>Dothideomycetes incertae sedis</taxon>
        <taxon>Botryosphaeriales</taxon>
        <taxon>Phyllostictaceae</taxon>
        <taxon>Phyllosticta</taxon>
    </lineage>
</organism>
<comment type="caution">
    <text evidence="2">The sequence shown here is derived from an EMBL/GenBank/DDBJ whole genome shotgun (WGS) entry which is preliminary data.</text>
</comment>
<accession>A0ABR1MGI7</accession>